<evidence type="ECO:0000313" key="1">
    <source>
        <dbReference type="EMBL" id="ATI19064.1"/>
    </source>
</evidence>
<name>A0A384WJ54_9CAUD</name>
<accession>A0A384WJ54</accession>
<dbReference type="Proteomes" id="UP000259916">
    <property type="component" value="Segment"/>
</dbReference>
<sequence>MLTYFPDAASPLLCTDDTNGELWVINGGWNLKLDGEEATIVLTGERIHVGKAERLTRQEFEKKYPNFGY</sequence>
<reference evidence="1 2" key="1">
    <citation type="submission" date="2017-08" db="EMBL/GenBank/DDBJ databases">
        <title>Complete genome sequence of bacteriophage vB_VpaP_KF1.</title>
        <authorList>
            <person name="Yu J."/>
            <person name="Kwak S.-J."/>
            <person name="Lim J.-A."/>
            <person name="Chang H.-J."/>
        </authorList>
    </citation>
    <scope>NUCLEOTIDE SEQUENCE [LARGE SCALE GENOMIC DNA]</scope>
</reference>
<dbReference type="EMBL" id="MF754111">
    <property type="protein sequence ID" value="ATI19064.1"/>
    <property type="molecule type" value="Genomic_DNA"/>
</dbReference>
<evidence type="ECO:0000313" key="2">
    <source>
        <dbReference type="Proteomes" id="UP000259916"/>
    </source>
</evidence>
<protein>
    <submittedName>
        <fullName evidence="1">Uncharacterized protein</fullName>
    </submittedName>
</protein>
<gene>
    <name evidence="1" type="ORF">KF1_042</name>
</gene>
<proteinExistence type="predicted"/>
<keyword evidence="2" id="KW-1185">Reference proteome</keyword>
<organism evidence="1 2">
    <name type="scientific">Vibrio phage vB_VpaP_KF1</name>
    <dbReference type="NCBI Taxonomy" id="2041472"/>
    <lineage>
        <taxon>Viruses</taxon>
        <taxon>Duplodnaviria</taxon>
        <taxon>Heunggongvirae</taxon>
        <taxon>Uroviricota</taxon>
        <taxon>Caudoviricetes</taxon>
        <taxon>Autographivirales</taxon>
        <taxon>Autoscriptoviridae</taxon>
        <taxon>Maculvirus</taxon>
        <taxon>Maculvirus KF1</taxon>
    </lineage>
</organism>